<dbReference type="UniPathway" id="UPA00136">
    <property type="reaction ID" value="UER00201"/>
</dbReference>
<evidence type="ECO:0000256" key="12">
    <source>
        <dbReference type="ARBA" id="ARBA00022617"/>
    </source>
</evidence>
<dbReference type="Gene3D" id="3.10.580.10">
    <property type="entry name" value="CBS-domain"/>
    <property type="match status" value="1"/>
</dbReference>
<feature type="domain" description="CBS" evidence="26">
    <location>
        <begin position="385"/>
        <end position="445"/>
    </location>
</feature>
<dbReference type="GO" id="GO:0006535">
    <property type="term" value="P:cysteine biosynthetic process from serine"/>
    <property type="evidence" value="ECO:0007669"/>
    <property type="project" value="UniProtKB-UniRule"/>
</dbReference>
<dbReference type="InterPro" id="IPR000644">
    <property type="entry name" value="CBS_dom"/>
</dbReference>
<comment type="subunit">
    <text evidence="6">Homotetramer.</text>
</comment>
<dbReference type="EMBL" id="AMQN01008999">
    <property type="status" value="NOT_ANNOTATED_CDS"/>
    <property type="molecule type" value="Genomic_DNA"/>
</dbReference>
<evidence type="ECO:0000256" key="21">
    <source>
        <dbReference type="ARBA" id="ARBA00026192"/>
    </source>
</evidence>
<evidence type="ECO:0000259" key="26">
    <source>
        <dbReference type="PROSITE" id="PS51371"/>
    </source>
</evidence>
<evidence type="ECO:0000313" key="27">
    <source>
        <dbReference type="EMBL" id="ELU02085.1"/>
    </source>
</evidence>
<comment type="pathway">
    <text evidence="4">Amino-acid biosynthesis; L-cysteine biosynthesis; L-cysteine from L-homocysteine and L-serine: step 1/2.</text>
</comment>
<evidence type="ECO:0000256" key="25">
    <source>
        <dbReference type="RuleBase" id="RU361204"/>
    </source>
</evidence>
<evidence type="ECO:0000256" key="3">
    <source>
        <dbReference type="ARBA" id="ARBA00004496"/>
    </source>
</evidence>
<dbReference type="EC" id="4.2.1.22" evidence="7 25"/>
<comment type="cofactor">
    <cofactor evidence="1 25">
        <name>pyridoxal 5'-phosphate</name>
        <dbReference type="ChEBI" id="CHEBI:597326"/>
    </cofactor>
</comment>
<evidence type="ECO:0000256" key="2">
    <source>
        <dbReference type="ARBA" id="ARBA00004123"/>
    </source>
</evidence>
<dbReference type="FunFam" id="3.40.50.1100:FF:000003">
    <property type="entry name" value="Cystathionine beta-synthase"/>
    <property type="match status" value="1"/>
</dbReference>
<comment type="subcellular location">
    <subcellularLocation>
        <location evidence="3">Cytoplasm</location>
    </subcellularLocation>
    <subcellularLocation>
        <location evidence="2">Nucleus</location>
    </subcellularLocation>
</comment>
<evidence type="ECO:0000256" key="4">
    <source>
        <dbReference type="ARBA" id="ARBA00005003"/>
    </source>
</evidence>
<dbReference type="GO" id="GO:0019343">
    <property type="term" value="P:cysteine biosynthetic process via cystathionine"/>
    <property type="evidence" value="ECO:0007669"/>
    <property type="project" value="UniProtKB-UniRule"/>
</dbReference>
<dbReference type="InterPro" id="IPR050214">
    <property type="entry name" value="Cys_Synth/Cystath_Beta-Synth"/>
</dbReference>
<evidence type="ECO:0000256" key="23">
    <source>
        <dbReference type="ARBA" id="ARBA00047490"/>
    </source>
</evidence>
<dbReference type="FunFam" id="3.10.580.10:FF:000014">
    <property type="entry name" value="Cystathionine beta-synthase"/>
    <property type="match status" value="1"/>
</dbReference>
<keyword evidence="19 25" id="KW-0456">Lyase</keyword>
<evidence type="ECO:0000256" key="22">
    <source>
        <dbReference type="ARBA" id="ARBA00045425"/>
    </source>
</evidence>
<keyword evidence="12" id="KW-0349">Heme</keyword>
<keyword evidence="20" id="KW-0539">Nucleus</keyword>
<dbReference type="Pfam" id="PF00291">
    <property type="entry name" value="PALP"/>
    <property type="match status" value="1"/>
</dbReference>
<dbReference type="InterPro" id="IPR036052">
    <property type="entry name" value="TrpB-like_PALP_sf"/>
</dbReference>
<dbReference type="EnsemblMetazoa" id="CapteT176497">
    <property type="protein sequence ID" value="CapteP176497"/>
    <property type="gene ID" value="CapteG176497"/>
</dbReference>
<reference evidence="27 29" key="2">
    <citation type="journal article" date="2013" name="Nature">
        <title>Insights into bilaterian evolution from three spiralian genomes.</title>
        <authorList>
            <person name="Simakov O."/>
            <person name="Marletaz F."/>
            <person name="Cho S.J."/>
            <person name="Edsinger-Gonzales E."/>
            <person name="Havlak P."/>
            <person name="Hellsten U."/>
            <person name="Kuo D.H."/>
            <person name="Larsson T."/>
            <person name="Lv J."/>
            <person name="Arendt D."/>
            <person name="Savage R."/>
            <person name="Osoegawa K."/>
            <person name="de Jong P."/>
            <person name="Grimwood J."/>
            <person name="Chapman J.A."/>
            <person name="Shapiro H."/>
            <person name="Aerts A."/>
            <person name="Otillar R.P."/>
            <person name="Terry A.Y."/>
            <person name="Boore J.L."/>
            <person name="Grigoriev I.V."/>
            <person name="Lindberg D.R."/>
            <person name="Seaver E.C."/>
            <person name="Weisblat D.A."/>
            <person name="Putnam N.H."/>
            <person name="Rokhsar D.S."/>
        </authorList>
    </citation>
    <scope>NUCLEOTIDE SEQUENCE</scope>
    <source>
        <strain evidence="27 29">I ESC-2004</strain>
    </source>
</reference>
<evidence type="ECO:0000313" key="28">
    <source>
        <dbReference type="EnsemblMetazoa" id="CapteP176497"/>
    </source>
</evidence>
<keyword evidence="29" id="KW-1185">Reference proteome</keyword>
<dbReference type="PROSITE" id="PS51371">
    <property type="entry name" value="CBS"/>
    <property type="match status" value="1"/>
</dbReference>
<dbReference type="Proteomes" id="UP000014760">
    <property type="component" value="Unassembled WGS sequence"/>
</dbReference>
<dbReference type="CDD" id="cd04608">
    <property type="entry name" value="CBS_pair_CBS"/>
    <property type="match status" value="1"/>
</dbReference>
<keyword evidence="15 25" id="KW-0663">Pyridoxal phosphate</keyword>
<keyword evidence="13" id="KW-0479">Metal-binding</keyword>
<dbReference type="InterPro" id="IPR005857">
    <property type="entry name" value="Cysta_beta_synth"/>
</dbReference>
<reference evidence="29" key="1">
    <citation type="submission" date="2012-12" db="EMBL/GenBank/DDBJ databases">
        <authorList>
            <person name="Hellsten U."/>
            <person name="Grimwood J."/>
            <person name="Chapman J.A."/>
            <person name="Shapiro H."/>
            <person name="Aerts A."/>
            <person name="Otillar R.P."/>
            <person name="Terry A.Y."/>
            <person name="Boore J.L."/>
            <person name="Simakov O."/>
            <person name="Marletaz F."/>
            <person name="Cho S.-J."/>
            <person name="Edsinger-Gonzales E."/>
            <person name="Havlak P."/>
            <person name="Kuo D.-H."/>
            <person name="Larsson T."/>
            <person name="Lv J."/>
            <person name="Arendt D."/>
            <person name="Savage R."/>
            <person name="Osoegawa K."/>
            <person name="de Jong P."/>
            <person name="Lindberg D.R."/>
            <person name="Seaver E.C."/>
            <person name="Weisblat D.A."/>
            <person name="Putnam N.H."/>
            <person name="Grigoriev I.V."/>
            <person name="Rokhsar D.S."/>
        </authorList>
    </citation>
    <scope>NUCLEOTIDE SEQUENCE</scope>
    <source>
        <strain evidence="29">I ESC-2004</strain>
    </source>
</reference>
<dbReference type="GO" id="GO:0050667">
    <property type="term" value="P:homocysteine metabolic process"/>
    <property type="evidence" value="ECO:0007669"/>
    <property type="project" value="UniProtKB-ARBA"/>
</dbReference>
<dbReference type="InterPro" id="IPR046342">
    <property type="entry name" value="CBS_dom_sf"/>
</dbReference>
<dbReference type="PANTHER" id="PTHR10314">
    <property type="entry name" value="CYSTATHIONINE BETA-SYNTHASE"/>
    <property type="match status" value="1"/>
</dbReference>
<proteinExistence type="inferred from homology"/>
<dbReference type="OrthoDB" id="728at2759"/>
<keyword evidence="16" id="KW-0408">Iron</keyword>
<evidence type="ECO:0000256" key="7">
    <source>
        <dbReference type="ARBA" id="ARBA00012041"/>
    </source>
</evidence>
<dbReference type="SUPFAM" id="SSF54631">
    <property type="entry name" value="CBS-domain pair"/>
    <property type="match status" value="1"/>
</dbReference>
<dbReference type="CDD" id="cd01561">
    <property type="entry name" value="CBS_like"/>
    <property type="match status" value="1"/>
</dbReference>
<evidence type="ECO:0000256" key="20">
    <source>
        <dbReference type="ARBA" id="ARBA00023242"/>
    </source>
</evidence>
<dbReference type="EMBL" id="KB304376">
    <property type="protein sequence ID" value="ELU02085.1"/>
    <property type="molecule type" value="Genomic_DNA"/>
</dbReference>
<evidence type="ECO:0000313" key="29">
    <source>
        <dbReference type="Proteomes" id="UP000014760"/>
    </source>
</evidence>
<sequence>MSKRTLSEGEDRKWTRPDLPSACTYKPGCMKDSPHAHKQREPLPKVFPNILGKIGESPLVAINKIAENSGLECNFFGKCEFFNAGGSVKDRIALRMVEDAEAKGQLKPGDVLIEPTSGNTGIGLALTAAVKGYRCIIVMPEKMSMEKVDVLRALGAEIVRTPTSASFDSAESHIGVAHRLLHEIPNAHILDQYRNPSNPLAHYDGTAVEILDSLDDKVDMVVCGAGTGGTITGIARKIKEKCPNCKIVGVDPFGSILAEPAELNETDVDYYEVEGIGYDFIPTVCDREFIDKWYKCSDKPAFQMSRRLIKEEGLLCGGSSGGAMYIAMQAAKDLGMKKGDNVVVVLPDSIRNYMTKFLSDEWMQEREFVDLDTTIEPEWWWKVPVSSLQLDAPLTVNPNVTIQETLSLLNREGYDQVPVVGELGHVEGMVTVGHMMSQVMKGHARASDAVSKVIYTQFKQVTLDVPLSKLSRMLDTDHYVLVVHDQRQYQGDGKESVKKMIFGIATRIDLLNFITHGENHPNN</sequence>
<dbReference type="InterPro" id="IPR046353">
    <property type="entry name" value="CBS_C"/>
</dbReference>
<evidence type="ECO:0000256" key="8">
    <source>
        <dbReference type="ARBA" id="ARBA00022490"/>
    </source>
</evidence>
<accession>R7U6U5</accession>
<dbReference type="GO" id="GO:0046872">
    <property type="term" value="F:metal ion binding"/>
    <property type="evidence" value="ECO:0007669"/>
    <property type="project" value="UniProtKB-KW"/>
</dbReference>
<evidence type="ECO:0000256" key="6">
    <source>
        <dbReference type="ARBA" id="ARBA00011881"/>
    </source>
</evidence>
<keyword evidence="18 25" id="KW-0198">Cysteine biosynthesis</keyword>
<dbReference type="GO" id="GO:0004122">
    <property type="term" value="F:cystathionine beta-synthase activity"/>
    <property type="evidence" value="ECO:0007669"/>
    <property type="project" value="UniProtKB-UniRule"/>
</dbReference>
<dbReference type="GO" id="GO:0005634">
    <property type="term" value="C:nucleus"/>
    <property type="evidence" value="ECO:0007669"/>
    <property type="project" value="UniProtKB-SubCell"/>
</dbReference>
<evidence type="ECO:0000256" key="18">
    <source>
        <dbReference type="ARBA" id="ARBA00023192"/>
    </source>
</evidence>
<keyword evidence="9" id="KW-1017">Isopeptide bond</keyword>
<dbReference type="Gene3D" id="3.40.50.1100">
    <property type="match status" value="2"/>
</dbReference>
<name>R7U6U5_CAPTE</name>
<dbReference type="AlphaFoldDB" id="R7U6U5"/>
<dbReference type="GO" id="GO:0005737">
    <property type="term" value="C:cytoplasm"/>
    <property type="evidence" value="ECO:0007669"/>
    <property type="project" value="UniProtKB-SubCell"/>
</dbReference>
<dbReference type="FunCoup" id="R7U6U5">
    <property type="interactions" value="312"/>
</dbReference>
<comment type="function">
    <text evidence="22">Hydro-lyase catalyzing the first step of the transsulfuration pathway, where the hydroxyl group of L-serine is displaced by L-homocysteine in a beta-replacement reaction to form L-cystathionine, the precursor of L-cysteine. This catabolic route allows the elimination of L-methionine and the toxic metabolite L-homocysteine. Also involved in the production of hydrogen sulfide, a gasotransmitter with signaling and cytoprotective effects on neurons.</text>
</comment>
<evidence type="ECO:0000256" key="5">
    <source>
        <dbReference type="ARBA" id="ARBA00007103"/>
    </source>
</evidence>
<keyword evidence="14" id="KW-0832">Ubl conjugation</keyword>
<dbReference type="OMA" id="KFADDEW"/>
<evidence type="ECO:0000256" key="1">
    <source>
        <dbReference type="ARBA" id="ARBA00001933"/>
    </source>
</evidence>
<comment type="catalytic activity">
    <reaction evidence="23 25">
        <text>L-homocysteine + L-serine = L,L-cystathionine + H2O</text>
        <dbReference type="Rhea" id="RHEA:10112"/>
        <dbReference type="ChEBI" id="CHEBI:15377"/>
        <dbReference type="ChEBI" id="CHEBI:33384"/>
        <dbReference type="ChEBI" id="CHEBI:58161"/>
        <dbReference type="ChEBI" id="CHEBI:58199"/>
        <dbReference type="EC" id="4.2.1.22"/>
    </reaction>
</comment>
<reference evidence="28" key="3">
    <citation type="submission" date="2015-06" db="UniProtKB">
        <authorList>
            <consortium name="EnsemblMetazoa"/>
        </authorList>
    </citation>
    <scope>IDENTIFICATION</scope>
</reference>
<keyword evidence="17 24" id="KW-0129">CBS domain</keyword>
<evidence type="ECO:0000256" key="14">
    <source>
        <dbReference type="ARBA" id="ARBA00022843"/>
    </source>
</evidence>
<dbReference type="SMART" id="SM00116">
    <property type="entry name" value="CBS"/>
    <property type="match status" value="1"/>
</dbReference>
<keyword evidence="11 25" id="KW-0028">Amino-acid biosynthesis</keyword>
<evidence type="ECO:0000256" key="11">
    <source>
        <dbReference type="ARBA" id="ARBA00022605"/>
    </source>
</evidence>
<dbReference type="NCBIfam" id="TIGR01137">
    <property type="entry name" value="cysta_beta"/>
    <property type="match status" value="1"/>
</dbReference>
<organism evidence="27">
    <name type="scientific">Capitella teleta</name>
    <name type="common">Polychaete worm</name>
    <dbReference type="NCBI Taxonomy" id="283909"/>
    <lineage>
        <taxon>Eukaryota</taxon>
        <taxon>Metazoa</taxon>
        <taxon>Spiralia</taxon>
        <taxon>Lophotrochozoa</taxon>
        <taxon>Annelida</taxon>
        <taxon>Polychaeta</taxon>
        <taxon>Sedentaria</taxon>
        <taxon>Scolecida</taxon>
        <taxon>Capitellidae</taxon>
        <taxon>Capitella</taxon>
    </lineage>
</organism>
<dbReference type="InterPro" id="IPR001216">
    <property type="entry name" value="P-phosphate_BS"/>
</dbReference>
<dbReference type="InterPro" id="IPR001926">
    <property type="entry name" value="TrpB-like_PALP"/>
</dbReference>
<dbReference type="STRING" id="283909.R7U6U5"/>
<protein>
    <recommendedName>
        <fullName evidence="21 25">Cystathionine beta-synthase</fullName>
        <ecNumber evidence="7 25">4.2.1.22</ecNumber>
    </recommendedName>
</protein>
<dbReference type="SUPFAM" id="SSF53686">
    <property type="entry name" value="Tryptophan synthase beta subunit-like PLP-dependent enzymes"/>
    <property type="match status" value="1"/>
</dbReference>
<gene>
    <name evidence="27" type="ORF">CAPTEDRAFT_176497</name>
</gene>
<evidence type="ECO:0000256" key="16">
    <source>
        <dbReference type="ARBA" id="ARBA00023004"/>
    </source>
</evidence>
<evidence type="ECO:0000256" key="13">
    <source>
        <dbReference type="ARBA" id="ARBA00022723"/>
    </source>
</evidence>
<evidence type="ECO:0000256" key="17">
    <source>
        <dbReference type="ARBA" id="ARBA00023122"/>
    </source>
</evidence>
<dbReference type="FunFam" id="3.40.50.1100:FF:000118">
    <property type="entry name" value="Related to CYS4-cystathionine beta-synthase"/>
    <property type="match status" value="1"/>
</dbReference>
<evidence type="ECO:0000256" key="19">
    <source>
        <dbReference type="ARBA" id="ARBA00023239"/>
    </source>
</evidence>
<evidence type="ECO:0000256" key="9">
    <source>
        <dbReference type="ARBA" id="ARBA00022499"/>
    </source>
</evidence>
<evidence type="ECO:0000256" key="24">
    <source>
        <dbReference type="PROSITE-ProRule" id="PRU00703"/>
    </source>
</evidence>
<dbReference type="HOGENOM" id="CLU_021018_0_0_1"/>
<dbReference type="Pfam" id="PF00571">
    <property type="entry name" value="CBS"/>
    <property type="match status" value="1"/>
</dbReference>
<evidence type="ECO:0000256" key="10">
    <source>
        <dbReference type="ARBA" id="ARBA00022553"/>
    </source>
</evidence>
<evidence type="ECO:0000256" key="15">
    <source>
        <dbReference type="ARBA" id="ARBA00022898"/>
    </source>
</evidence>
<keyword evidence="8" id="KW-0963">Cytoplasm</keyword>
<dbReference type="PROSITE" id="PS00901">
    <property type="entry name" value="CYS_SYNTHASE"/>
    <property type="match status" value="1"/>
</dbReference>
<comment type="similarity">
    <text evidence="5 25">Belongs to the cysteine synthase/cystathionine beta-synthase family.</text>
</comment>
<keyword evidence="10" id="KW-0597">Phosphoprotein</keyword>